<dbReference type="HOGENOM" id="CLU_020927_0_0_1"/>
<dbReference type="PROSITE" id="PS50016">
    <property type="entry name" value="ZF_PHD_2"/>
    <property type="match status" value="1"/>
</dbReference>
<reference evidence="7 8" key="1">
    <citation type="journal article" date="2014" name="PLoS Genet.">
        <title>Analysis of the Phlebiopsis gigantea genome, transcriptome and secretome provides insight into its pioneer colonization strategies of wood.</title>
        <authorList>
            <person name="Hori C."/>
            <person name="Ishida T."/>
            <person name="Igarashi K."/>
            <person name="Samejima M."/>
            <person name="Suzuki H."/>
            <person name="Master E."/>
            <person name="Ferreira P."/>
            <person name="Ruiz-Duenas F.J."/>
            <person name="Held B."/>
            <person name="Canessa P."/>
            <person name="Larrondo L.F."/>
            <person name="Schmoll M."/>
            <person name="Druzhinina I.S."/>
            <person name="Kubicek C.P."/>
            <person name="Gaskell J.A."/>
            <person name="Kersten P."/>
            <person name="St John F."/>
            <person name="Glasner J."/>
            <person name="Sabat G."/>
            <person name="Splinter BonDurant S."/>
            <person name="Syed K."/>
            <person name="Yadav J."/>
            <person name="Mgbeahuruike A.C."/>
            <person name="Kovalchuk A."/>
            <person name="Asiegbu F.O."/>
            <person name="Lackner G."/>
            <person name="Hoffmeister D."/>
            <person name="Rencoret J."/>
            <person name="Gutierrez A."/>
            <person name="Sun H."/>
            <person name="Lindquist E."/>
            <person name="Barry K."/>
            <person name="Riley R."/>
            <person name="Grigoriev I.V."/>
            <person name="Henrissat B."/>
            <person name="Kues U."/>
            <person name="Berka R.M."/>
            <person name="Martinez A.T."/>
            <person name="Covert S.F."/>
            <person name="Blanchette R.A."/>
            <person name="Cullen D."/>
        </authorList>
    </citation>
    <scope>NUCLEOTIDE SEQUENCE [LARGE SCALE GENOMIC DNA]</scope>
    <source>
        <strain evidence="7 8">11061_1 CR5-6</strain>
    </source>
</reference>
<sequence>MTAVEGIPACLLAAPTVTQPPHLEGDPALATEILPGPPPLASVQQHGQPKKDHKKTSLALSYLPTSDPGTTYGAGTVSTMAAVAEVDGPRRKRARLEKGSASSRAQRASARNMTAVVPALATASDLLSPAEAYASSSTLIPDPDLLSMQVDSSDNGLSRSNSVQLGDEGEQISSTRRSSVRRDLKGKGRERAGQVRVKEEPTTVSLSVHEPALNQTSNEDHCSACRSLGSLVYCDGCPRAYHLWCLDPPMDAEEVPAGDTRWFCPACMLKQKPPPKPPAAMKFMSPLLEQVQCNLPGEYQLPQDIRTHFKDVATGPKGTYVDSSEVKVPRLNRHGQLEDREPYRLKDRNGDPVLCNRCGTSALPPEVAAAGPATKRARRAASGLSSQDATGGRSIISCDYCHLHWHLDCLDPPMSFMPPWNKRWMCPNHADQILQPKKRIPKNNAPPIEITKPGQVNNGNIEVIQPETLTAPPPKMNVDEVLINGRRYRVPERVITMDFWNKTGRGKARREECVECILIACETKNVRSDSEHISSAVSSPLTSLSSVDPMDEDDIEDIALKITPHPSSLQFDMEQLKAAFVRTCAYLVFCC</sequence>
<evidence type="ECO:0000259" key="6">
    <source>
        <dbReference type="PROSITE" id="PS50016"/>
    </source>
</evidence>
<dbReference type="Pfam" id="PF00628">
    <property type="entry name" value="PHD"/>
    <property type="match status" value="2"/>
</dbReference>
<feature type="region of interest" description="Disordered" evidence="5">
    <location>
        <begin position="137"/>
        <end position="204"/>
    </location>
</feature>
<organism evidence="7 8">
    <name type="scientific">Phlebiopsis gigantea (strain 11061_1 CR5-6)</name>
    <name type="common">White-rot fungus</name>
    <name type="synonym">Peniophora gigantea</name>
    <dbReference type="NCBI Taxonomy" id="745531"/>
    <lineage>
        <taxon>Eukaryota</taxon>
        <taxon>Fungi</taxon>
        <taxon>Dikarya</taxon>
        <taxon>Basidiomycota</taxon>
        <taxon>Agaricomycotina</taxon>
        <taxon>Agaricomycetes</taxon>
        <taxon>Polyporales</taxon>
        <taxon>Phanerochaetaceae</taxon>
        <taxon>Phlebiopsis</taxon>
    </lineage>
</organism>
<keyword evidence="3" id="KW-0862">Zinc</keyword>
<keyword evidence="2 4" id="KW-0863">Zinc-finger</keyword>
<evidence type="ECO:0000256" key="3">
    <source>
        <dbReference type="ARBA" id="ARBA00022833"/>
    </source>
</evidence>
<keyword evidence="8" id="KW-1185">Reference proteome</keyword>
<dbReference type="STRING" id="745531.A0A0C3S2M8"/>
<dbReference type="InterPro" id="IPR011011">
    <property type="entry name" value="Znf_FYVE_PHD"/>
</dbReference>
<evidence type="ECO:0000256" key="4">
    <source>
        <dbReference type="PROSITE-ProRule" id="PRU00146"/>
    </source>
</evidence>
<dbReference type="SMART" id="SM00249">
    <property type="entry name" value="PHD"/>
    <property type="match status" value="2"/>
</dbReference>
<evidence type="ECO:0000256" key="2">
    <source>
        <dbReference type="ARBA" id="ARBA00022771"/>
    </source>
</evidence>
<dbReference type="InterPro" id="IPR013083">
    <property type="entry name" value="Znf_RING/FYVE/PHD"/>
</dbReference>
<dbReference type="AlphaFoldDB" id="A0A0C3S2M8"/>
<dbReference type="InterPro" id="IPR052819">
    <property type="entry name" value="Chromatin_regulatory_protein"/>
</dbReference>
<keyword evidence="1" id="KW-0479">Metal-binding</keyword>
<dbReference type="PANTHER" id="PTHR47636">
    <property type="entry name" value="TRANSCRIPTIONAL REGULATORY PROTEIN RCO1"/>
    <property type="match status" value="1"/>
</dbReference>
<feature type="domain" description="PHD-type" evidence="6">
    <location>
        <begin position="219"/>
        <end position="270"/>
    </location>
</feature>
<dbReference type="GO" id="GO:0008270">
    <property type="term" value="F:zinc ion binding"/>
    <property type="evidence" value="ECO:0007669"/>
    <property type="project" value="UniProtKB-KW"/>
</dbReference>
<dbReference type="InterPro" id="IPR019786">
    <property type="entry name" value="Zinc_finger_PHD-type_CS"/>
</dbReference>
<gene>
    <name evidence="7" type="ORF">PHLGIDRAFT_217978</name>
</gene>
<proteinExistence type="predicted"/>
<dbReference type="Gene3D" id="3.30.40.10">
    <property type="entry name" value="Zinc/RING finger domain, C3HC4 (zinc finger)"/>
    <property type="match status" value="2"/>
</dbReference>
<feature type="compositionally biased region" description="Polar residues" evidence="5">
    <location>
        <begin position="149"/>
        <end position="164"/>
    </location>
</feature>
<evidence type="ECO:0000313" key="8">
    <source>
        <dbReference type="Proteomes" id="UP000053257"/>
    </source>
</evidence>
<protein>
    <recommendedName>
        <fullName evidence="6">PHD-type domain-containing protein</fullName>
    </recommendedName>
</protein>
<feature type="region of interest" description="Disordered" evidence="5">
    <location>
        <begin position="17"/>
        <end position="56"/>
    </location>
</feature>
<dbReference type="EMBL" id="KN840595">
    <property type="protein sequence ID" value="KIP03907.1"/>
    <property type="molecule type" value="Genomic_DNA"/>
</dbReference>
<dbReference type="PANTHER" id="PTHR47636:SF1">
    <property type="entry name" value="TRANSCRIPTIONAL REGULATORY PROTEIN RCO1"/>
    <property type="match status" value="1"/>
</dbReference>
<name>A0A0C3S2M8_PHLG1</name>
<dbReference type="SUPFAM" id="SSF57903">
    <property type="entry name" value="FYVE/PHD zinc finger"/>
    <property type="match status" value="2"/>
</dbReference>
<dbReference type="Proteomes" id="UP000053257">
    <property type="component" value="Unassembled WGS sequence"/>
</dbReference>
<dbReference type="CDD" id="cd15534">
    <property type="entry name" value="PHD2_PHF12_Rco1"/>
    <property type="match status" value="1"/>
</dbReference>
<dbReference type="OrthoDB" id="5876363at2759"/>
<dbReference type="InterPro" id="IPR019787">
    <property type="entry name" value="Znf_PHD-finger"/>
</dbReference>
<dbReference type="InterPro" id="IPR001965">
    <property type="entry name" value="Znf_PHD"/>
</dbReference>
<dbReference type="GO" id="GO:0006357">
    <property type="term" value="P:regulation of transcription by RNA polymerase II"/>
    <property type="evidence" value="ECO:0007669"/>
    <property type="project" value="TreeGrafter"/>
</dbReference>
<evidence type="ECO:0000313" key="7">
    <source>
        <dbReference type="EMBL" id="KIP03907.1"/>
    </source>
</evidence>
<dbReference type="PROSITE" id="PS01359">
    <property type="entry name" value="ZF_PHD_1"/>
    <property type="match status" value="1"/>
</dbReference>
<feature type="compositionally biased region" description="Basic and acidic residues" evidence="5">
    <location>
        <begin position="180"/>
        <end position="201"/>
    </location>
</feature>
<dbReference type="GO" id="GO:0032221">
    <property type="term" value="C:Rpd3S complex"/>
    <property type="evidence" value="ECO:0007669"/>
    <property type="project" value="TreeGrafter"/>
</dbReference>
<feature type="compositionally biased region" description="Low complexity" evidence="5">
    <location>
        <begin position="100"/>
        <end position="109"/>
    </location>
</feature>
<evidence type="ECO:0000256" key="5">
    <source>
        <dbReference type="SAM" id="MobiDB-lite"/>
    </source>
</evidence>
<accession>A0A0C3S2M8</accession>
<evidence type="ECO:0000256" key="1">
    <source>
        <dbReference type="ARBA" id="ARBA00022723"/>
    </source>
</evidence>
<feature type="region of interest" description="Disordered" evidence="5">
    <location>
        <begin position="88"/>
        <end position="109"/>
    </location>
</feature>